<comment type="subunit">
    <text evidence="4 15 16">Homodimer.</text>
</comment>
<dbReference type="InterPro" id="IPR029028">
    <property type="entry name" value="Alpha/beta_knot_MTases"/>
</dbReference>
<accession>A0ABZ1C021</accession>
<evidence type="ECO:0000256" key="2">
    <source>
        <dbReference type="ARBA" id="ARBA00004496"/>
    </source>
</evidence>
<dbReference type="Proteomes" id="UP001332192">
    <property type="component" value="Chromosome"/>
</dbReference>
<evidence type="ECO:0000256" key="7">
    <source>
        <dbReference type="ARBA" id="ARBA00022490"/>
    </source>
</evidence>
<dbReference type="HAMAP" id="MF_00605">
    <property type="entry name" value="TrmD"/>
    <property type="match status" value="1"/>
</dbReference>
<dbReference type="SUPFAM" id="SSF75217">
    <property type="entry name" value="alpha/beta knot"/>
    <property type="match status" value="1"/>
</dbReference>
<dbReference type="Gene3D" id="1.10.1270.20">
    <property type="entry name" value="tRNA(m1g37)methyltransferase, domain 2"/>
    <property type="match status" value="1"/>
</dbReference>
<keyword evidence="9 15" id="KW-0808">Transferase</keyword>
<evidence type="ECO:0000256" key="10">
    <source>
        <dbReference type="ARBA" id="ARBA00022691"/>
    </source>
</evidence>
<dbReference type="EC" id="2.1.1.228" evidence="5 15"/>
<evidence type="ECO:0000256" key="14">
    <source>
        <dbReference type="ARBA" id="ARBA00047783"/>
    </source>
</evidence>
<dbReference type="GO" id="GO:0052906">
    <property type="term" value="F:tRNA (guanine(37)-N1)-methyltransferase activity"/>
    <property type="evidence" value="ECO:0007669"/>
    <property type="project" value="UniProtKB-EC"/>
</dbReference>
<dbReference type="RefSeq" id="WP_324717702.1">
    <property type="nucleotide sequence ID" value="NZ_CP141615.1"/>
</dbReference>
<evidence type="ECO:0000313" key="18">
    <source>
        <dbReference type="EMBL" id="WRP18429.1"/>
    </source>
</evidence>
<comment type="caution">
    <text evidence="15">Lacks conserved residue(s) required for the propagation of feature annotation.</text>
</comment>
<evidence type="ECO:0000256" key="6">
    <source>
        <dbReference type="ARBA" id="ARBA00014679"/>
    </source>
</evidence>
<comment type="catalytic activity">
    <reaction evidence="14 15 16">
        <text>guanosine(37) in tRNA + S-adenosyl-L-methionine = N(1)-methylguanosine(37) in tRNA + S-adenosyl-L-homocysteine + H(+)</text>
        <dbReference type="Rhea" id="RHEA:36899"/>
        <dbReference type="Rhea" id="RHEA-COMP:10145"/>
        <dbReference type="Rhea" id="RHEA-COMP:10147"/>
        <dbReference type="ChEBI" id="CHEBI:15378"/>
        <dbReference type="ChEBI" id="CHEBI:57856"/>
        <dbReference type="ChEBI" id="CHEBI:59789"/>
        <dbReference type="ChEBI" id="CHEBI:73542"/>
        <dbReference type="ChEBI" id="CHEBI:74269"/>
        <dbReference type="EC" id="2.1.1.228"/>
    </reaction>
</comment>
<dbReference type="Pfam" id="PF01746">
    <property type="entry name" value="tRNA_m1G_MT"/>
    <property type="match status" value="1"/>
</dbReference>
<evidence type="ECO:0000313" key="19">
    <source>
        <dbReference type="Proteomes" id="UP001332192"/>
    </source>
</evidence>
<keyword evidence="8 15" id="KW-0489">Methyltransferase</keyword>
<evidence type="ECO:0000256" key="4">
    <source>
        <dbReference type="ARBA" id="ARBA00011738"/>
    </source>
</evidence>
<evidence type="ECO:0000256" key="3">
    <source>
        <dbReference type="ARBA" id="ARBA00007630"/>
    </source>
</evidence>
<evidence type="ECO:0000259" key="17">
    <source>
        <dbReference type="Pfam" id="PF01746"/>
    </source>
</evidence>
<gene>
    <name evidence="15 18" type="primary">trmD</name>
    <name evidence="18" type="ORF">U7230_05335</name>
</gene>
<dbReference type="CDD" id="cd18080">
    <property type="entry name" value="TrmD-like"/>
    <property type="match status" value="1"/>
</dbReference>
<keyword evidence="10 15" id="KW-0949">S-adenosyl-L-methionine</keyword>
<evidence type="ECO:0000256" key="13">
    <source>
        <dbReference type="ARBA" id="ARBA00033392"/>
    </source>
</evidence>
<dbReference type="InterPro" id="IPR016009">
    <property type="entry name" value="tRNA_MeTrfase_TRMD/TRM10"/>
</dbReference>
<feature type="binding site" evidence="15">
    <location>
        <position position="119"/>
    </location>
    <ligand>
        <name>S-adenosyl-L-methionine</name>
        <dbReference type="ChEBI" id="CHEBI:59789"/>
    </ligand>
</feature>
<comment type="subcellular location">
    <subcellularLocation>
        <location evidence="2 15 16">Cytoplasm</location>
    </subcellularLocation>
</comment>
<evidence type="ECO:0000256" key="9">
    <source>
        <dbReference type="ARBA" id="ARBA00022679"/>
    </source>
</evidence>
<organism evidence="18 19">
    <name type="scientific">Carboxydichorda subterranea</name>
    <dbReference type="NCBI Taxonomy" id="3109565"/>
    <lineage>
        <taxon>Bacteria</taxon>
        <taxon>Bacillati</taxon>
        <taxon>Bacillota</taxon>
        <taxon>Limnochordia</taxon>
        <taxon>Limnochordales</taxon>
        <taxon>Geochordaceae</taxon>
        <taxon>Carboxydichorda</taxon>
    </lineage>
</organism>
<evidence type="ECO:0000256" key="16">
    <source>
        <dbReference type="RuleBase" id="RU003464"/>
    </source>
</evidence>
<evidence type="ECO:0000256" key="15">
    <source>
        <dbReference type="HAMAP-Rule" id="MF_00605"/>
    </source>
</evidence>
<name>A0ABZ1C021_9FIRM</name>
<proteinExistence type="inferred from homology"/>
<reference evidence="18 19" key="1">
    <citation type="journal article" date="2024" name="Front. Microbiol.">
        <title>Novel thermophilic genera Geochorda gen. nov. and Carboxydochorda gen. nov. from the deep terrestrial subsurface reveal the ecophysiological diversity in the class Limnochordia.</title>
        <authorList>
            <person name="Karnachuk O.V."/>
            <person name="Lukina A.P."/>
            <person name="Avakyan M.R."/>
            <person name="Kadnikov V.V."/>
            <person name="Begmatov S."/>
            <person name="Beletsky A.V."/>
            <person name="Vlasova K.G."/>
            <person name="Novikov A.A."/>
            <person name="Shcherbakova V.A."/>
            <person name="Mardanov A.V."/>
            <person name="Ravin N.V."/>
        </authorList>
    </citation>
    <scope>NUCLEOTIDE SEQUENCE [LARGE SCALE GENOMIC DNA]</scope>
    <source>
        <strain evidence="18 19">L945</strain>
    </source>
</reference>
<dbReference type="InterPro" id="IPR029026">
    <property type="entry name" value="tRNA_m1G_MTases_N"/>
</dbReference>
<sequence>MERYPLDIVTLAPAALAAALAHGVTGRAWQSGLVRIRLWDLREFTRDPHRKVDDVPFGGGSGMVLMPEPMVLAAEHAISSRQEPEPPAVLVLAAAGRPFDQAMAMELARRPGGVVLLCGRYEGIDARVAPALGAEEVAVGEMVLSAGEPAALAIVDAVVRLLPGALGNPLSAAEESLAPGPSGGLLEYPQYTRPRRFRSMEVPPVLLEGNHQAIAAWRRRQSLWLTWRRRPRLLEQAALDEQERALVERWRHELSPNDPPW</sequence>
<evidence type="ECO:0000256" key="12">
    <source>
        <dbReference type="ARBA" id="ARBA00029736"/>
    </source>
</evidence>
<dbReference type="Gene3D" id="3.40.1280.10">
    <property type="match status" value="1"/>
</dbReference>
<dbReference type="PANTHER" id="PTHR46417">
    <property type="entry name" value="TRNA (GUANINE-N(1)-)-METHYLTRANSFERASE"/>
    <property type="match status" value="1"/>
</dbReference>
<dbReference type="EMBL" id="CP141615">
    <property type="protein sequence ID" value="WRP18429.1"/>
    <property type="molecule type" value="Genomic_DNA"/>
</dbReference>
<evidence type="ECO:0000256" key="8">
    <source>
        <dbReference type="ARBA" id="ARBA00022603"/>
    </source>
</evidence>
<dbReference type="GO" id="GO:0032259">
    <property type="term" value="P:methylation"/>
    <property type="evidence" value="ECO:0007669"/>
    <property type="project" value="UniProtKB-KW"/>
</dbReference>
<evidence type="ECO:0000256" key="1">
    <source>
        <dbReference type="ARBA" id="ARBA00002634"/>
    </source>
</evidence>
<dbReference type="NCBIfam" id="NF000648">
    <property type="entry name" value="PRK00026.1"/>
    <property type="match status" value="1"/>
</dbReference>
<dbReference type="InterPro" id="IPR002649">
    <property type="entry name" value="tRNA_m1G_MeTrfase_TrmD"/>
</dbReference>
<comment type="function">
    <text evidence="1 15 16">Specifically methylates guanosine-37 in various tRNAs.</text>
</comment>
<evidence type="ECO:0000256" key="11">
    <source>
        <dbReference type="ARBA" id="ARBA00022694"/>
    </source>
</evidence>
<keyword evidence="11 15" id="KW-0819">tRNA processing</keyword>
<dbReference type="PIRSF" id="PIRSF000386">
    <property type="entry name" value="tRNA_mtase"/>
    <property type="match status" value="1"/>
</dbReference>
<dbReference type="NCBIfam" id="TIGR00088">
    <property type="entry name" value="trmD"/>
    <property type="match status" value="1"/>
</dbReference>
<dbReference type="PANTHER" id="PTHR46417:SF1">
    <property type="entry name" value="TRNA (GUANINE-N(1)-)-METHYLTRANSFERASE"/>
    <property type="match status" value="1"/>
</dbReference>
<dbReference type="InterPro" id="IPR023148">
    <property type="entry name" value="tRNA_m1G_MeTrfase_C_sf"/>
</dbReference>
<comment type="similarity">
    <text evidence="3 15 16">Belongs to the RNA methyltransferase TrmD family.</text>
</comment>
<feature type="domain" description="tRNA methyltransferase TRMD/TRM10-type" evidence="17">
    <location>
        <begin position="6"/>
        <end position="236"/>
    </location>
</feature>
<protein>
    <recommendedName>
        <fullName evidence="6 15">tRNA (guanine-N(1)-)-methyltransferase</fullName>
        <ecNumber evidence="5 15">2.1.1.228</ecNumber>
    </recommendedName>
    <alternativeName>
        <fullName evidence="12 15">M1G-methyltransferase</fullName>
    </alternativeName>
    <alternativeName>
        <fullName evidence="13 15">tRNA [GM37] methyltransferase</fullName>
    </alternativeName>
</protein>
<keyword evidence="19" id="KW-1185">Reference proteome</keyword>
<keyword evidence="7 15" id="KW-0963">Cytoplasm</keyword>
<evidence type="ECO:0000256" key="5">
    <source>
        <dbReference type="ARBA" id="ARBA00012807"/>
    </source>
</evidence>